<name>A0A6C0HE57_9ZZZZ</name>
<feature type="region of interest" description="Disordered" evidence="1">
    <location>
        <begin position="39"/>
        <end position="61"/>
    </location>
</feature>
<accession>A0A6C0HE57</accession>
<organism evidence="2">
    <name type="scientific">viral metagenome</name>
    <dbReference type="NCBI Taxonomy" id="1070528"/>
    <lineage>
        <taxon>unclassified sequences</taxon>
        <taxon>metagenomes</taxon>
        <taxon>organismal metagenomes</taxon>
    </lineage>
</organism>
<feature type="compositionally biased region" description="Polar residues" evidence="1">
    <location>
        <begin position="48"/>
        <end position="57"/>
    </location>
</feature>
<reference evidence="2" key="1">
    <citation type="journal article" date="2020" name="Nature">
        <title>Giant virus diversity and host interactions through global metagenomics.</title>
        <authorList>
            <person name="Schulz F."/>
            <person name="Roux S."/>
            <person name="Paez-Espino D."/>
            <person name="Jungbluth S."/>
            <person name="Walsh D.A."/>
            <person name="Denef V.J."/>
            <person name="McMahon K.D."/>
            <person name="Konstantinidis K.T."/>
            <person name="Eloe-Fadrosh E.A."/>
            <person name="Kyrpides N.C."/>
            <person name="Woyke T."/>
        </authorList>
    </citation>
    <scope>NUCLEOTIDE SEQUENCE</scope>
    <source>
        <strain evidence="2">GVMAG-M-3300023179-97</strain>
    </source>
</reference>
<protein>
    <submittedName>
        <fullName evidence="2">Uncharacterized protein</fullName>
    </submittedName>
</protein>
<dbReference type="AlphaFoldDB" id="A0A6C0HE57"/>
<proteinExistence type="predicted"/>
<evidence type="ECO:0000256" key="1">
    <source>
        <dbReference type="SAM" id="MobiDB-lite"/>
    </source>
</evidence>
<evidence type="ECO:0000313" key="2">
    <source>
        <dbReference type="EMBL" id="QHT78912.1"/>
    </source>
</evidence>
<sequence>MEHIPIGSGPSLILPEFSLRSRREQPVRDLFNARQYEHWNSDVPGPEQNFTDSSKQTPHYDMNPINTRTVERDYRQAQPFVVDGKKTGANPYFQKFDTTRDPRNVAREMLHAVYEYNAPRDQTTNNKLLYRNFESMYIPESQVKASYEKAIDIYAGMRPIMNNMKAVFR</sequence>
<dbReference type="EMBL" id="MN739942">
    <property type="protein sequence ID" value="QHT78912.1"/>
    <property type="molecule type" value="Genomic_DNA"/>
</dbReference>